<dbReference type="InterPro" id="IPR036188">
    <property type="entry name" value="FAD/NAD-bd_sf"/>
</dbReference>
<comment type="caution">
    <text evidence="7">The sequence shown here is derived from an EMBL/GenBank/DDBJ whole genome shotgun (WGS) entry which is preliminary data.</text>
</comment>
<evidence type="ECO:0000256" key="1">
    <source>
        <dbReference type="ARBA" id="ARBA00001974"/>
    </source>
</evidence>
<protein>
    <recommendedName>
        <fullName evidence="6">FAD/NAD(P)-binding domain-containing protein</fullName>
    </recommendedName>
</protein>
<sequence length="407" mass="44845">MKIIIIGGSYAGIAAALAISQDSTMAVTVLALAEEKAATQFKEQLETSTIEWRQPVTITAIDWRQQQVSGTDTSEFTLSYDRLILAMTATGLAQELPGADFPGVQIVQPTVLNRSSHEKIAVVGAGWEGLRTLSELATPGRDLTLFESMDQLLFRYFDQEMVAVLAQELLDRGIHLHLGVTLERIEGPQQPNLCWQQERAIFQEVFLALNGHPQVLTALPPELEQHMDQTILVNEYLETSLPNVFAIGDMVRFPLFFPENDYYLPLVNQSIQSGLVVAQNLLEPQKTVQPALRSVGGRLFNNYYSSVGLTESEARFMDIPVKAVQLTQATPYLSIKLVFAPTGQLLGAQLVSANPLTALADLFVLAIHASTTVQQLANLDFVYYAPESQPLDFLTQLAWKAGALLES</sequence>
<dbReference type="InterPro" id="IPR050260">
    <property type="entry name" value="FAD-bd_OxRdtase"/>
</dbReference>
<dbReference type="EMBL" id="JXKH01000003">
    <property type="protein sequence ID" value="OJG18885.1"/>
    <property type="molecule type" value="Genomic_DNA"/>
</dbReference>
<dbReference type="SUPFAM" id="SSF51905">
    <property type="entry name" value="FAD/NAD(P)-binding domain"/>
    <property type="match status" value="1"/>
</dbReference>
<dbReference type="STRING" id="214095.RU97_GL001503"/>
<dbReference type="Gene3D" id="3.50.50.60">
    <property type="entry name" value="FAD/NAD(P)-binding domain"/>
    <property type="match status" value="2"/>
</dbReference>
<evidence type="ECO:0000256" key="2">
    <source>
        <dbReference type="ARBA" id="ARBA00022630"/>
    </source>
</evidence>
<dbReference type="InterPro" id="IPR023753">
    <property type="entry name" value="FAD/NAD-binding_dom"/>
</dbReference>
<dbReference type="Gene3D" id="3.30.390.30">
    <property type="match status" value="1"/>
</dbReference>
<dbReference type="Pfam" id="PF07992">
    <property type="entry name" value="Pyr_redox_2"/>
    <property type="match status" value="1"/>
</dbReference>
<proteinExistence type="predicted"/>
<name>A0A1L8RGQ1_9ENTE</name>
<keyword evidence="2" id="KW-0285">Flavoprotein</keyword>
<dbReference type="PANTHER" id="PTHR43429:SF1">
    <property type="entry name" value="NAD(P)H SULFUR OXIDOREDUCTASE (COA-DEPENDENT)"/>
    <property type="match status" value="1"/>
</dbReference>
<accession>A0A1L8RGQ1</accession>
<feature type="domain" description="FAD/NAD(P)-binding" evidence="6">
    <location>
        <begin position="1"/>
        <end position="255"/>
    </location>
</feature>
<dbReference type="SUPFAM" id="SSF55424">
    <property type="entry name" value="FAD/NAD-linked reductases, dimerisation (C-terminal) domain"/>
    <property type="match status" value="1"/>
</dbReference>
<dbReference type="GO" id="GO:0016491">
    <property type="term" value="F:oxidoreductase activity"/>
    <property type="evidence" value="ECO:0007669"/>
    <property type="project" value="UniProtKB-KW"/>
</dbReference>
<gene>
    <name evidence="7" type="ORF">RU97_GL001503</name>
</gene>
<evidence type="ECO:0000313" key="8">
    <source>
        <dbReference type="Proteomes" id="UP000181884"/>
    </source>
</evidence>
<evidence type="ECO:0000256" key="5">
    <source>
        <dbReference type="ARBA" id="ARBA00023284"/>
    </source>
</evidence>
<dbReference type="Proteomes" id="UP000181884">
    <property type="component" value="Unassembled WGS sequence"/>
</dbReference>
<dbReference type="InterPro" id="IPR016156">
    <property type="entry name" value="FAD/NAD-linked_Rdtase_dimer_sf"/>
</dbReference>
<evidence type="ECO:0000256" key="3">
    <source>
        <dbReference type="ARBA" id="ARBA00022827"/>
    </source>
</evidence>
<dbReference type="PRINTS" id="PR00368">
    <property type="entry name" value="FADPNR"/>
</dbReference>
<keyword evidence="3" id="KW-0274">FAD</keyword>
<keyword evidence="5" id="KW-0676">Redox-active center</keyword>
<evidence type="ECO:0000259" key="6">
    <source>
        <dbReference type="Pfam" id="PF07992"/>
    </source>
</evidence>
<keyword evidence="4" id="KW-0560">Oxidoreductase</keyword>
<organism evidence="7 8">
    <name type="scientific">Enterococcus canis</name>
    <dbReference type="NCBI Taxonomy" id="214095"/>
    <lineage>
        <taxon>Bacteria</taxon>
        <taxon>Bacillati</taxon>
        <taxon>Bacillota</taxon>
        <taxon>Bacilli</taxon>
        <taxon>Lactobacillales</taxon>
        <taxon>Enterococcaceae</taxon>
        <taxon>Enterococcus</taxon>
    </lineage>
</organism>
<dbReference type="RefSeq" id="WP_067394303.1">
    <property type="nucleotide sequence ID" value="NZ_JXKH01000003.1"/>
</dbReference>
<keyword evidence="8" id="KW-1185">Reference proteome</keyword>
<evidence type="ECO:0000256" key="4">
    <source>
        <dbReference type="ARBA" id="ARBA00023002"/>
    </source>
</evidence>
<evidence type="ECO:0000313" key="7">
    <source>
        <dbReference type="EMBL" id="OJG18885.1"/>
    </source>
</evidence>
<dbReference type="AlphaFoldDB" id="A0A1L8RGQ1"/>
<dbReference type="PANTHER" id="PTHR43429">
    <property type="entry name" value="PYRIDINE NUCLEOTIDE-DISULFIDE OXIDOREDUCTASE DOMAIN-CONTAINING"/>
    <property type="match status" value="1"/>
</dbReference>
<reference evidence="7 8" key="1">
    <citation type="submission" date="2014-12" db="EMBL/GenBank/DDBJ databases">
        <title>Draft genome sequences of 29 type strains of Enterococci.</title>
        <authorList>
            <person name="Zhong Z."/>
            <person name="Sun Z."/>
            <person name="Liu W."/>
            <person name="Zhang W."/>
            <person name="Zhang H."/>
        </authorList>
    </citation>
    <scope>NUCLEOTIDE SEQUENCE [LARGE SCALE GENOMIC DNA]</scope>
    <source>
        <strain evidence="7 8">DSM 17029</strain>
    </source>
</reference>
<comment type="cofactor">
    <cofactor evidence="1">
        <name>FAD</name>
        <dbReference type="ChEBI" id="CHEBI:57692"/>
    </cofactor>
</comment>